<sequence length="59" mass="6164">MARESEQFSSGISATKEEALVAVGMEAMFMEDVFTSIEGAVETGDAATSGLNIGTDDEE</sequence>
<gene>
    <name evidence="1" type="ORF">COLO4_24870</name>
</gene>
<dbReference type="EMBL" id="AWUE01018827">
    <property type="protein sequence ID" value="OMO78049.1"/>
    <property type="molecule type" value="Genomic_DNA"/>
</dbReference>
<accession>A0A1R3I676</accession>
<reference evidence="2" key="1">
    <citation type="submission" date="2013-09" db="EMBL/GenBank/DDBJ databases">
        <title>Corchorus olitorius genome sequencing.</title>
        <authorList>
            <person name="Alam M."/>
            <person name="Haque M.S."/>
            <person name="Islam M.S."/>
            <person name="Emdad E.M."/>
            <person name="Islam M.M."/>
            <person name="Ahmed B."/>
            <person name="Halim A."/>
            <person name="Hossen Q.M.M."/>
            <person name="Hossain M.Z."/>
            <person name="Ahmed R."/>
            <person name="Khan M.M."/>
            <person name="Islam R."/>
            <person name="Rashid M.M."/>
            <person name="Khan S.A."/>
            <person name="Rahman M.S."/>
            <person name="Alam M."/>
            <person name="Yahiya A.S."/>
            <person name="Khan M.S."/>
            <person name="Azam M.S."/>
            <person name="Haque T."/>
            <person name="Lashkar M.Z.H."/>
            <person name="Akhand A.I."/>
            <person name="Morshed G."/>
            <person name="Roy S."/>
            <person name="Uddin K.S."/>
            <person name="Rabeya T."/>
            <person name="Hossain A.S."/>
            <person name="Chowdhury A."/>
            <person name="Snigdha A.R."/>
            <person name="Mortoza M.S."/>
            <person name="Matin S.A."/>
            <person name="Hoque S.M.E."/>
            <person name="Islam M.K."/>
            <person name="Roy D.K."/>
            <person name="Haider R."/>
            <person name="Moosa M.M."/>
            <person name="Elias S.M."/>
            <person name="Hasan A.M."/>
            <person name="Jahan S."/>
            <person name="Shafiuddin M."/>
            <person name="Mahmood N."/>
            <person name="Shommy N.S."/>
        </authorList>
    </citation>
    <scope>NUCLEOTIDE SEQUENCE [LARGE SCALE GENOMIC DNA]</scope>
    <source>
        <strain evidence="2">cv. O-4</strain>
    </source>
</reference>
<proteinExistence type="predicted"/>
<name>A0A1R3I676_9ROSI</name>
<keyword evidence="2" id="KW-1185">Reference proteome</keyword>
<evidence type="ECO:0000313" key="1">
    <source>
        <dbReference type="EMBL" id="OMO78049.1"/>
    </source>
</evidence>
<evidence type="ECO:0000313" key="2">
    <source>
        <dbReference type="Proteomes" id="UP000187203"/>
    </source>
</evidence>
<comment type="caution">
    <text evidence="1">The sequence shown here is derived from an EMBL/GenBank/DDBJ whole genome shotgun (WGS) entry which is preliminary data.</text>
</comment>
<dbReference type="Proteomes" id="UP000187203">
    <property type="component" value="Unassembled WGS sequence"/>
</dbReference>
<organism evidence="1 2">
    <name type="scientific">Corchorus olitorius</name>
    <dbReference type="NCBI Taxonomy" id="93759"/>
    <lineage>
        <taxon>Eukaryota</taxon>
        <taxon>Viridiplantae</taxon>
        <taxon>Streptophyta</taxon>
        <taxon>Embryophyta</taxon>
        <taxon>Tracheophyta</taxon>
        <taxon>Spermatophyta</taxon>
        <taxon>Magnoliopsida</taxon>
        <taxon>eudicotyledons</taxon>
        <taxon>Gunneridae</taxon>
        <taxon>Pentapetalae</taxon>
        <taxon>rosids</taxon>
        <taxon>malvids</taxon>
        <taxon>Malvales</taxon>
        <taxon>Malvaceae</taxon>
        <taxon>Grewioideae</taxon>
        <taxon>Apeibeae</taxon>
        <taxon>Corchorus</taxon>
    </lineage>
</organism>
<protein>
    <submittedName>
        <fullName evidence="1">Uncharacterized protein</fullName>
    </submittedName>
</protein>
<dbReference type="AlphaFoldDB" id="A0A1R3I676"/>